<keyword evidence="6" id="KW-1185">Reference proteome</keyword>
<dbReference type="GO" id="GO:0016747">
    <property type="term" value="F:acyltransferase activity, transferring groups other than amino-acyl groups"/>
    <property type="evidence" value="ECO:0007669"/>
    <property type="project" value="InterPro"/>
</dbReference>
<organism evidence="5 6">
    <name type="scientific">Methanosarcina barkeri 3</name>
    <dbReference type="NCBI Taxonomy" id="1434107"/>
    <lineage>
        <taxon>Archaea</taxon>
        <taxon>Methanobacteriati</taxon>
        <taxon>Methanobacteriota</taxon>
        <taxon>Stenosarchaea group</taxon>
        <taxon>Methanomicrobia</taxon>
        <taxon>Methanosarcinales</taxon>
        <taxon>Methanosarcinaceae</taxon>
        <taxon>Methanosarcina</taxon>
    </lineage>
</organism>
<accession>A0A0E3SMD4</accession>
<dbReference type="PANTHER" id="PTHR43792:SF8">
    <property type="entry name" value="[RIBOSOMAL PROTEIN US5]-ALANINE N-ACETYLTRANSFERASE"/>
    <property type="match status" value="1"/>
</dbReference>
<dbReference type="Gene3D" id="3.40.630.30">
    <property type="match status" value="1"/>
</dbReference>
<feature type="domain" description="N-acetyltransferase" evidence="4">
    <location>
        <begin position="24"/>
        <end position="180"/>
    </location>
</feature>
<evidence type="ECO:0000313" key="6">
    <source>
        <dbReference type="Proteomes" id="UP000033066"/>
    </source>
</evidence>
<dbReference type="InterPro" id="IPR000182">
    <property type="entry name" value="GNAT_dom"/>
</dbReference>
<dbReference type="PROSITE" id="PS51186">
    <property type="entry name" value="GNAT"/>
    <property type="match status" value="1"/>
</dbReference>
<dbReference type="Proteomes" id="UP000033066">
    <property type="component" value="Chromosome"/>
</dbReference>
<protein>
    <submittedName>
        <fullName evidence="5">N-acetyltransferase</fullName>
    </submittedName>
</protein>
<evidence type="ECO:0000313" key="5">
    <source>
        <dbReference type="EMBL" id="AKB83391.1"/>
    </source>
</evidence>
<keyword evidence="2" id="KW-0012">Acyltransferase</keyword>
<dbReference type="InterPro" id="IPR051531">
    <property type="entry name" value="N-acetyltransferase"/>
</dbReference>
<dbReference type="PANTHER" id="PTHR43792">
    <property type="entry name" value="GNAT FAMILY, PUTATIVE (AFU_ORTHOLOGUE AFUA_3G00765)-RELATED-RELATED"/>
    <property type="match status" value="1"/>
</dbReference>
<sequence>MEINKTEPENIFHREVQFLFMPRVKIRPQELFDAKCFFDIITHTNLEFIEFPIKTLDEERYFLGLNETKRKANFEYNFSILYYGRLVGACGIKIDQHRPWIGEIGYFIDRDYQGMGIATEAVRQLEKIGFEQLDLQRIVILMDTRNLASERVAQKCGYKKEGVMNKVHRIGEDYYDCFLYAKTR</sequence>
<keyword evidence="1" id="KW-0808">Transferase</keyword>
<dbReference type="CDD" id="cd04301">
    <property type="entry name" value="NAT_SF"/>
    <property type="match status" value="1"/>
</dbReference>
<evidence type="ECO:0000256" key="1">
    <source>
        <dbReference type="ARBA" id="ARBA00022679"/>
    </source>
</evidence>
<name>A0A0E3SMD4_METBA</name>
<dbReference type="AlphaFoldDB" id="A0A0E3SMD4"/>
<dbReference type="STRING" id="1434107.MSBR3_2813"/>
<reference evidence="5" key="1">
    <citation type="submission" date="2014-07" db="EMBL/GenBank/DDBJ databases">
        <title>Methanogenic archaea and the global carbon cycle.</title>
        <authorList>
            <person name="Henriksen J.R."/>
            <person name="Luke J."/>
            <person name="Reinhart S."/>
            <person name="Benedict M.N."/>
            <person name="Youngblut N.D."/>
            <person name="Metcalf M.E."/>
            <person name="Whitaker R.J."/>
            <person name="Metcalf W.W."/>
        </authorList>
    </citation>
    <scope>NUCLEOTIDE SEQUENCE [LARGE SCALE GENOMIC DNA]</scope>
    <source>
        <strain evidence="5">3</strain>
    </source>
</reference>
<dbReference type="KEGG" id="mbak:MSBR3_2813"/>
<evidence type="ECO:0000259" key="4">
    <source>
        <dbReference type="PROSITE" id="PS51186"/>
    </source>
</evidence>
<dbReference type="InterPro" id="IPR016181">
    <property type="entry name" value="Acyl_CoA_acyltransferase"/>
</dbReference>
<dbReference type="PATRIC" id="fig|1434107.4.peg.3562"/>
<dbReference type="EMBL" id="CP009517">
    <property type="protein sequence ID" value="AKB83391.1"/>
    <property type="molecule type" value="Genomic_DNA"/>
</dbReference>
<dbReference type="Pfam" id="PF13302">
    <property type="entry name" value="Acetyltransf_3"/>
    <property type="match status" value="1"/>
</dbReference>
<gene>
    <name evidence="5" type="ORF">MSBR3_2813</name>
</gene>
<evidence type="ECO:0000256" key="3">
    <source>
        <dbReference type="ARBA" id="ARBA00038502"/>
    </source>
</evidence>
<evidence type="ECO:0000256" key="2">
    <source>
        <dbReference type="ARBA" id="ARBA00023315"/>
    </source>
</evidence>
<dbReference type="SUPFAM" id="SSF55729">
    <property type="entry name" value="Acyl-CoA N-acyltransferases (Nat)"/>
    <property type="match status" value="1"/>
</dbReference>
<dbReference type="HOGENOM" id="CLU_013985_3_3_2"/>
<proteinExistence type="inferred from homology"/>
<comment type="similarity">
    <text evidence="3">Belongs to the acetyltransferase family. RimJ subfamily.</text>
</comment>